<accession>A0A368JH35</accession>
<dbReference type="InterPro" id="IPR000772">
    <property type="entry name" value="Ricin_B_lectin"/>
</dbReference>
<feature type="domain" description="Ricin B lectin" evidence="2">
    <location>
        <begin position="544"/>
        <end position="679"/>
    </location>
</feature>
<dbReference type="Pfam" id="PF18962">
    <property type="entry name" value="Por_Secre_tail"/>
    <property type="match status" value="1"/>
</dbReference>
<sequence length="1138" mass="121639">MRTTVWFVILILLHVHTILCAQTLNVSLPLDGAVYQQVGGNGNVKVLGTFNSKTFLGGGYVVQAFFQKLDLTTGNPTSEQPRIYQAAQGNTNFSISANDLPKGWYELTVRAVRKPTFGSPKTYEQKRKVGIGEVFLIAGQSNAQGVPGRVAPNTVFMDAVRVSPNVIPEAQLGMTDPTQLPDKYNKVQNLVPTTSQPSGIGPLGNSMWYWASVGAKIAQACQAPVAFFNASYGGTTVTQWVTSTNFEARSASFDFAGQDNRYQPGSPYQFFANVLRNYASAYGVRAVLWMQGETDNLAQREGSSGQSQWSDKTLVNRAFSPINAILGNGASPNSQEKRYVRNSAEYAQKLQYVVQQSRNDLKRSVPWVIARASYIQNTTSQLIIDGQNMVLNSSGLGSLVAGPATDGITSREDGTHFGLGGLDQAADAWTNSIISLCSNPNWGQVTVQDLGTEAQSVNISADGSTVSAPGGLSYSWVRDDGTTTDMDAALCFDQTIGSNCTGRYRAVVKNADGNLVFSQAIDFPYTIVDDTNDGSTGSAPLATGCYTLKAKHSNKFLQVADGNAGTRIRQQDGNGSTNQIFKLEVVDGSLYRIISQFSNKVMDANGAGTGSGTTVNQHDWANSAQQKWRLEAYGDGTYKFAPSYSSALVADVEGPGQDNGAGLHLWSPYGGDSQRFYVQTSGCSGGTTPPPTNPPTGSLSGCYVIRSVQTNQLMEAIAGNTVEQRGANGANNQIWKAETTSANQYRFVTQNGSGLAMSVNALNNGELLRLSASSGDTRQLWTIQDNGSGAYRINGSNGVTWDMKNYGNEPQLQLWGSTSEGFQNQRLFRFESTGCPGGTPNPTTPTGGSLAFQIVSYNCTTGVLQYQFTSSNSTPVTVFLPGIFAGTMNPNIVTSYTFPNDGRIGQTATGSATQSGNQIAINFTTGCSIPTNPTTPTNPNPSGSYEGHLDGANCGNIWGWVYTPNSPNTPVTVELLANGNVVSSFVASEFRQDLQNAGKGNGAHSFNYSPPSSIKNGQNQSISVRVLGNGFVLTGSPQTINCSGGRLSTGENLVQGKITLFPNPTDGNFTVRFFAAKDQLTQLSVLDLTGRKLSERTITGEGVEHEEAVSLFGASNGIYLIQIQQDVKTITEKLILRK</sequence>
<keyword evidence="4" id="KW-1185">Reference proteome</keyword>
<keyword evidence="1" id="KW-0378">Hydrolase</keyword>
<dbReference type="PROSITE" id="PS50231">
    <property type="entry name" value="RICIN_B_LECTIN"/>
    <property type="match status" value="1"/>
</dbReference>
<protein>
    <submittedName>
        <fullName evidence="3">T9SS C-terminal target domain-containing protein</fullName>
    </submittedName>
</protein>
<dbReference type="SUPFAM" id="SSF50370">
    <property type="entry name" value="Ricin B-like lectins"/>
    <property type="match status" value="2"/>
</dbReference>
<dbReference type="Gene3D" id="2.80.10.50">
    <property type="match status" value="3"/>
</dbReference>
<organism evidence="3 4">
    <name type="scientific">Larkinella punicea</name>
    <dbReference type="NCBI Taxonomy" id="2315727"/>
    <lineage>
        <taxon>Bacteria</taxon>
        <taxon>Pseudomonadati</taxon>
        <taxon>Bacteroidota</taxon>
        <taxon>Cytophagia</taxon>
        <taxon>Cytophagales</taxon>
        <taxon>Spirosomataceae</taxon>
        <taxon>Larkinella</taxon>
    </lineage>
</organism>
<gene>
    <name evidence="3" type="ORF">DUE52_26195</name>
</gene>
<dbReference type="EMBL" id="QOWE01000026">
    <property type="protein sequence ID" value="RCR66565.1"/>
    <property type="molecule type" value="Genomic_DNA"/>
</dbReference>
<dbReference type="InterPro" id="IPR035992">
    <property type="entry name" value="Ricin_B-like_lectins"/>
</dbReference>
<dbReference type="InterPro" id="IPR026444">
    <property type="entry name" value="Secre_tail"/>
</dbReference>
<dbReference type="Pfam" id="PF03629">
    <property type="entry name" value="SASA"/>
    <property type="match status" value="1"/>
</dbReference>
<dbReference type="SUPFAM" id="SSF52266">
    <property type="entry name" value="SGNH hydrolase"/>
    <property type="match status" value="1"/>
</dbReference>
<feature type="domain" description="Ricin B lectin" evidence="2">
    <location>
        <begin position="701"/>
        <end position="826"/>
    </location>
</feature>
<dbReference type="RefSeq" id="WP_114409044.1">
    <property type="nucleotide sequence ID" value="NZ_QOWE01000026.1"/>
</dbReference>
<reference evidence="3 4" key="1">
    <citation type="submission" date="2018-07" db="EMBL/GenBank/DDBJ databases">
        <title>Genome analysis of Larkinella rosea.</title>
        <authorList>
            <person name="Zhou Z."/>
            <person name="Wang G."/>
        </authorList>
    </citation>
    <scope>NUCLEOTIDE SEQUENCE [LARGE SCALE GENOMIC DNA]</scope>
    <source>
        <strain evidence="4">zzj9</strain>
    </source>
</reference>
<dbReference type="GO" id="GO:0016788">
    <property type="term" value="F:hydrolase activity, acting on ester bonds"/>
    <property type="evidence" value="ECO:0007669"/>
    <property type="project" value="UniProtKB-ARBA"/>
</dbReference>
<dbReference type="InterPro" id="IPR005181">
    <property type="entry name" value="SASA"/>
</dbReference>
<dbReference type="Gene3D" id="3.40.50.1110">
    <property type="entry name" value="SGNH hydrolase"/>
    <property type="match status" value="1"/>
</dbReference>
<dbReference type="AlphaFoldDB" id="A0A368JH35"/>
<dbReference type="Proteomes" id="UP000253383">
    <property type="component" value="Unassembled WGS sequence"/>
</dbReference>
<dbReference type="CDD" id="cd00161">
    <property type="entry name" value="beta-trefoil_Ricin-like"/>
    <property type="match status" value="2"/>
</dbReference>
<dbReference type="InterPro" id="IPR036514">
    <property type="entry name" value="SGNH_hydro_sf"/>
</dbReference>
<dbReference type="NCBIfam" id="TIGR04183">
    <property type="entry name" value="Por_Secre_tail"/>
    <property type="match status" value="1"/>
</dbReference>
<evidence type="ECO:0000313" key="3">
    <source>
        <dbReference type="EMBL" id="RCR66565.1"/>
    </source>
</evidence>
<dbReference type="OrthoDB" id="904090at2"/>
<evidence type="ECO:0000313" key="4">
    <source>
        <dbReference type="Proteomes" id="UP000253383"/>
    </source>
</evidence>
<evidence type="ECO:0000256" key="1">
    <source>
        <dbReference type="ARBA" id="ARBA00022801"/>
    </source>
</evidence>
<dbReference type="Pfam" id="PF14200">
    <property type="entry name" value="RicinB_lectin_2"/>
    <property type="match status" value="1"/>
</dbReference>
<proteinExistence type="predicted"/>
<name>A0A368JH35_9BACT</name>
<evidence type="ECO:0000259" key="2">
    <source>
        <dbReference type="SMART" id="SM00458"/>
    </source>
</evidence>
<comment type="caution">
    <text evidence="3">The sequence shown here is derived from an EMBL/GenBank/DDBJ whole genome shotgun (WGS) entry which is preliminary data.</text>
</comment>
<dbReference type="SMART" id="SM00458">
    <property type="entry name" value="RICIN"/>
    <property type="match status" value="2"/>
</dbReference>